<feature type="transmembrane region" description="Helical" evidence="1">
    <location>
        <begin position="344"/>
        <end position="365"/>
    </location>
</feature>
<keyword evidence="1" id="KW-0812">Transmembrane</keyword>
<gene>
    <name evidence="3" type="ORF">ISU07_16065</name>
</gene>
<feature type="transmembrane region" description="Helical" evidence="1">
    <location>
        <begin position="129"/>
        <end position="145"/>
    </location>
</feature>
<dbReference type="Pfam" id="PF09925">
    <property type="entry name" value="DUF2157"/>
    <property type="match status" value="1"/>
</dbReference>
<comment type="caution">
    <text evidence="3">The sequence shown here is derived from an EMBL/GenBank/DDBJ whole genome shotgun (WGS) entry which is preliminary data.</text>
</comment>
<evidence type="ECO:0000313" key="3">
    <source>
        <dbReference type="EMBL" id="MBF4764647.1"/>
    </source>
</evidence>
<proteinExistence type="predicted"/>
<feature type="transmembrane region" description="Helical" evidence="1">
    <location>
        <begin position="68"/>
        <end position="89"/>
    </location>
</feature>
<organism evidence="3 4">
    <name type="scientific">Nocardioides islandensis</name>
    <dbReference type="NCBI Taxonomy" id="433663"/>
    <lineage>
        <taxon>Bacteria</taxon>
        <taxon>Bacillati</taxon>
        <taxon>Actinomycetota</taxon>
        <taxon>Actinomycetes</taxon>
        <taxon>Propionibacteriales</taxon>
        <taxon>Nocardioidaceae</taxon>
        <taxon>Nocardioides</taxon>
    </lineage>
</organism>
<accession>A0A930VHI4</accession>
<evidence type="ECO:0000256" key="1">
    <source>
        <dbReference type="SAM" id="Phobius"/>
    </source>
</evidence>
<reference evidence="3" key="1">
    <citation type="submission" date="2020-11" db="EMBL/GenBank/DDBJ databases">
        <title>Nocardioides sp. nov., isolated from Soil of Cynanchum wilfordii Hemsley rhizosphere.</title>
        <authorList>
            <person name="Lee J.-S."/>
            <person name="Suh M.K."/>
            <person name="Kim J.-S."/>
        </authorList>
    </citation>
    <scope>NUCLEOTIDE SEQUENCE</scope>
    <source>
        <strain evidence="3">KCTC 19275</strain>
    </source>
</reference>
<feature type="transmembrane region" description="Helical" evidence="1">
    <location>
        <begin position="207"/>
        <end position="225"/>
    </location>
</feature>
<dbReference type="AlphaFoldDB" id="A0A930VHI4"/>
<protein>
    <submittedName>
        <fullName evidence="3">DUF2157 domain-containing protein</fullName>
    </submittedName>
</protein>
<feature type="transmembrane region" description="Helical" evidence="1">
    <location>
        <begin position="304"/>
        <end position="323"/>
    </location>
</feature>
<dbReference type="RefSeq" id="WP_194707832.1">
    <property type="nucleotide sequence ID" value="NZ_JADKPN010000010.1"/>
</dbReference>
<evidence type="ECO:0000259" key="2">
    <source>
        <dbReference type="Pfam" id="PF09925"/>
    </source>
</evidence>
<dbReference type="InterPro" id="IPR018677">
    <property type="entry name" value="DUF2157"/>
</dbReference>
<dbReference type="Proteomes" id="UP000640489">
    <property type="component" value="Unassembled WGS sequence"/>
</dbReference>
<keyword evidence="4" id="KW-1185">Reference proteome</keyword>
<name>A0A930VHI4_9ACTN</name>
<feature type="transmembrane region" description="Helical" evidence="1">
    <location>
        <begin position="95"/>
        <end position="117"/>
    </location>
</feature>
<sequence>MTTSVDPEVHETRAPVPLSSLVEQWVAAGVISPEQARRMTSYDDVMVTLDGPPPDAHRRRPSTVAMEALGYIGGVVVLVSSILIMNLYWSDLSDGVRATVVALASAALLGAGFATSVQRGDVGVRLRSVLWLAATGAFAGFLALLTADILDLDEADAAALASAGTAAGAAALWWLHRHLPQQMATMVALMVTAGSLVNDVAPGHDSLPGLGAWTVAATWLLLGWGGLLRPRLVVLPLGAAAMVVSASMTLPTNAGFVLAIGTVAFVVALAVLQSDLLLLAVGAMGTLMVLPAAATEWFPDSDAVPFVLLAMGLLLVLAAVWTARRHRDRPREPGRDWGRLPRTTALVAAGVVLVVAVVIVAVVTAG</sequence>
<evidence type="ECO:0000313" key="4">
    <source>
        <dbReference type="Proteomes" id="UP000640489"/>
    </source>
</evidence>
<feature type="transmembrane region" description="Helical" evidence="1">
    <location>
        <begin position="254"/>
        <end position="272"/>
    </location>
</feature>
<dbReference type="EMBL" id="JADKPN010000010">
    <property type="protein sequence ID" value="MBF4764647.1"/>
    <property type="molecule type" value="Genomic_DNA"/>
</dbReference>
<keyword evidence="1" id="KW-1133">Transmembrane helix</keyword>
<feature type="domain" description="DUF2157" evidence="2">
    <location>
        <begin position="23"/>
        <end position="172"/>
    </location>
</feature>
<feature type="transmembrane region" description="Helical" evidence="1">
    <location>
        <begin position="157"/>
        <end position="176"/>
    </location>
</feature>
<feature type="transmembrane region" description="Helical" evidence="1">
    <location>
        <begin position="277"/>
        <end position="298"/>
    </location>
</feature>
<keyword evidence="1" id="KW-0472">Membrane</keyword>